<dbReference type="Pfam" id="PF00857">
    <property type="entry name" value="Isochorismatase"/>
    <property type="match status" value="1"/>
</dbReference>
<organism evidence="5 6">
    <name type="scientific">Salinomyces thailandicus</name>
    <dbReference type="NCBI Taxonomy" id="706561"/>
    <lineage>
        <taxon>Eukaryota</taxon>
        <taxon>Fungi</taxon>
        <taxon>Dikarya</taxon>
        <taxon>Ascomycota</taxon>
        <taxon>Pezizomycotina</taxon>
        <taxon>Dothideomycetes</taxon>
        <taxon>Dothideomycetidae</taxon>
        <taxon>Mycosphaerellales</taxon>
        <taxon>Teratosphaeriaceae</taxon>
        <taxon>Salinomyces</taxon>
    </lineage>
</organism>
<evidence type="ECO:0000256" key="3">
    <source>
        <dbReference type="SAM" id="SignalP"/>
    </source>
</evidence>
<feature type="domain" description="Isochorismatase-like" evidence="4">
    <location>
        <begin position="53"/>
        <end position="213"/>
    </location>
</feature>
<evidence type="ECO:0000313" key="6">
    <source>
        <dbReference type="Proteomes" id="UP000308549"/>
    </source>
</evidence>
<dbReference type="AlphaFoldDB" id="A0A4U0UG58"/>
<dbReference type="InterPro" id="IPR050272">
    <property type="entry name" value="Isochorismatase-like_hydrls"/>
</dbReference>
<dbReference type="Proteomes" id="UP000308549">
    <property type="component" value="Unassembled WGS sequence"/>
</dbReference>
<reference evidence="5 6" key="1">
    <citation type="submission" date="2017-03" db="EMBL/GenBank/DDBJ databases">
        <title>Genomes of endolithic fungi from Antarctica.</title>
        <authorList>
            <person name="Coleine C."/>
            <person name="Masonjones S."/>
            <person name="Stajich J.E."/>
        </authorList>
    </citation>
    <scope>NUCLEOTIDE SEQUENCE [LARGE SCALE GENOMIC DNA]</scope>
    <source>
        <strain evidence="5 6">CCFEE 6315</strain>
    </source>
</reference>
<dbReference type="InterPro" id="IPR036380">
    <property type="entry name" value="Isochorismatase-like_sf"/>
</dbReference>
<keyword evidence="3" id="KW-0732">Signal</keyword>
<feature type="chain" id="PRO_5020694117" description="Isochorismatase-like domain-containing protein" evidence="3">
    <location>
        <begin position="20"/>
        <end position="317"/>
    </location>
</feature>
<evidence type="ECO:0000313" key="5">
    <source>
        <dbReference type="EMBL" id="TKA33636.1"/>
    </source>
</evidence>
<proteinExistence type="inferred from homology"/>
<dbReference type="OrthoDB" id="1739143at2759"/>
<sequence>MRTSTVAATLLSAASTAVAQSSSGSPGYTCFPPSECVPSTVTNDSFSFGQNYAVLNLDMINALVNPVANTTEGETWIKNTACWIDAVHAQDPPPLSIWTRIYFTNTRQPELGPSTPFSAVGGALGASNDSNTFIYPAFNVDEAAGDAVLAKTRYYAGFGNSLEEILRAQQIDTVILSGIRTSGVIINTAYRLFNLDYTVYVIANNTIESPPDDPAINYNILSGILPKLPIDVITIDQALETAEEQLQPSEIQESPSMSTSANDDMIKINSIIQSVNPPKPSLAVDETHYNPFYMNLSSSSTPLHNTVAPCTHIGHRD</sequence>
<evidence type="ECO:0000259" key="4">
    <source>
        <dbReference type="Pfam" id="PF00857"/>
    </source>
</evidence>
<comment type="caution">
    <text evidence="5">The sequence shown here is derived from an EMBL/GenBank/DDBJ whole genome shotgun (WGS) entry which is preliminary data.</text>
</comment>
<dbReference type="EMBL" id="NAJL01000002">
    <property type="protein sequence ID" value="TKA33636.1"/>
    <property type="molecule type" value="Genomic_DNA"/>
</dbReference>
<name>A0A4U0UG58_9PEZI</name>
<dbReference type="Gene3D" id="3.40.50.850">
    <property type="entry name" value="Isochorismatase-like"/>
    <property type="match status" value="1"/>
</dbReference>
<evidence type="ECO:0000256" key="2">
    <source>
        <dbReference type="ARBA" id="ARBA00022801"/>
    </source>
</evidence>
<accession>A0A4U0UG58</accession>
<protein>
    <recommendedName>
        <fullName evidence="4">Isochorismatase-like domain-containing protein</fullName>
    </recommendedName>
</protein>
<comment type="similarity">
    <text evidence="1">Belongs to the isochorismatase family.</text>
</comment>
<dbReference type="SUPFAM" id="SSF52499">
    <property type="entry name" value="Isochorismatase-like hydrolases"/>
    <property type="match status" value="1"/>
</dbReference>
<feature type="signal peptide" evidence="3">
    <location>
        <begin position="1"/>
        <end position="19"/>
    </location>
</feature>
<dbReference type="PANTHER" id="PTHR43540">
    <property type="entry name" value="PEROXYUREIDOACRYLATE/UREIDOACRYLATE AMIDOHYDROLASE-RELATED"/>
    <property type="match status" value="1"/>
</dbReference>
<dbReference type="InterPro" id="IPR000868">
    <property type="entry name" value="Isochorismatase-like_dom"/>
</dbReference>
<dbReference type="PANTHER" id="PTHR43540:SF1">
    <property type="entry name" value="ISOCHORISMATASE HYDROLASE"/>
    <property type="match status" value="1"/>
</dbReference>
<keyword evidence="2" id="KW-0378">Hydrolase</keyword>
<keyword evidence="6" id="KW-1185">Reference proteome</keyword>
<dbReference type="GO" id="GO:0016787">
    <property type="term" value="F:hydrolase activity"/>
    <property type="evidence" value="ECO:0007669"/>
    <property type="project" value="UniProtKB-KW"/>
</dbReference>
<gene>
    <name evidence="5" type="ORF">B0A50_00472</name>
</gene>
<evidence type="ECO:0000256" key="1">
    <source>
        <dbReference type="ARBA" id="ARBA00006336"/>
    </source>
</evidence>